<dbReference type="AlphaFoldDB" id="D1CCF0"/>
<feature type="binding site" evidence="7">
    <location>
        <begin position="132"/>
        <end position="135"/>
    </location>
    <ligand>
        <name>4-CDP-2-C-methyl-D-erythritol 2-phosphate</name>
        <dbReference type="ChEBI" id="CHEBI:57919"/>
    </ligand>
</feature>
<dbReference type="GO" id="GO:0008685">
    <property type="term" value="F:2-C-methyl-D-erythritol 2,4-cyclodiphosphate synthase activity"/>
    <property type="evidence" value="ECO:0007669"/>
    <property type="project" value="UniProtKB-UniRule"/>
</dbReference>
<dbReference type="HOGENOM" id="CLU_084630_2_0_0"/>
<evidence type="ECO:0000256" key="6">
    <source>
        <dbReference type="ARBA" id="ARBA00023239"/>
    </source>
</evidence>
<feature type="binding site" evidence="7">
    <location>
        <begin position="56"/>
        <end position="58"/>
    </location>
    <ligand>
        <name>4-CDP-2-C-methyl-D-erythritol 2-phosphate</name>
        <dbReference type="ChEBI" id="CHEBI:57919"/>
    </ligand>
</feature>
<comment type="subunit">
    <text evidence="7">Homotrimer.</text>
</comment>
<evidence type="ECO:0000313" key="11">
    <source>
        <dbReference type="Proteomes" id="UP000000323"/>
    </source>
</evidence>
<evidence type="ECO:0000313" key="10">
    <source>
        <dbReference type="EMBL" id="ACZ42465.1"/>
    </source>
</evidence>
<dbReference type="PANTHER" id="PTHR43181:SF1">
    <property type="entry name" value="2-C-METHYL-D-ERYTHRITOL 2,4-CYCLODIPHOSPHATE SYNTHASE, CHLOROPLASTIC"/>
    <property type="match status" value="1"/>
</dbReference>
<accession>D1CCF0</accession>
<dbReference type="STRING" id="525904.Tter_1559"/>
<dbReference type="GO" id="GO:0016114">
    <property type="term" value="P:terpenoid biosynthetic process"/>
    <property type="evidence" value="ECO:0007669"/>
    <property type="project" value="InterPro"/>
</dbReference>
<protein>
    <recommendedName>
        <fullName evidence="3 7">2-C-methyl-D-erythritol 2,4-cyclodiphosphate synthase</fullName>
        <shortName evidence="7">MECDP-synthase</shortName>
        <shortName evidence="7">MECPP-synthase</shortName>
        <shortName evidence="7">MECPS</shortName>
        <ecNumber evidence="3 7">4.6.1.12</ecNumber>
    </recommendedName>
</protein>
<keyword evidence="5 7" id="KW-0414">Isoprene biosynthesis</keyword>
<dbReference type="EMBL" id="CP001825">
    <property type="protein sequence ID" value="ACZ42465.1"/>
    <property type="molecule type" value="Genomic_DNA"/>
</dbReference>
<dbReference type="GO" id="GO:0019288">
    <property type="term" value="P:isopentenyl diphosphate biosynthetic process, methylerythritol 4-phosphate pathway"/>
    <property type="evidence" value="ECO:0007669"/>
    <property type="project" value="UniProtKB-UniRule"/>
</dbReference>
<gene>
    <name evidence="7" type="primary">ispF</name>
    <name evidence="10" type="ordered locus">Tter_1559</name>
</gene>
<proteinExistence type="inferred from homology"/>
<comment type="cofactor">
    <cofactor evidence="7">
        <name>a divalent metal cation</name>
        <dbReference type="ChEBI" id="CHEBI:60240"/>
    </cofactor>
    <text evidence="7">Binds 1 divalent metal cation per subunit.</text>
</comment>
<dbReference type="Proteomes" id="UP000000323">
    <property type="component" value="Chromosome 1"/>
</dbReference>
<feature type="site" description="Transition state stabilizer" evidence="7">
    <location>
        <position position="133"/>
    </location>
</feature>
<dbReference type="PANTHER" id="PTHR43181">
    <property type="entry name" value="2-C-METHYL-D-ERYTHRITOL 2,4-CYCLODIPHOSPHATE SYNTHASE, CHLOROPLASTIC"/>
    <property type="match status" value="1"/>
</dbReference>
<feature type="binding site" evidence="7">
    <location>
        <begin position="34"/>
        <end position="35"/>
    </location>
    <ligand>
        <name>4-CDP-2-C-methyl-D-erythritol 2-phosphate</name>
        <dbReference type="ChEBI" id="CHEBI:57919"/>
    </ligand>
</feature>
<dbReference type="InterPro" id="IPR020555">
    <property type="entry name" value="MECDP_synthase_CS"/>
</dbReference>
<evidence type="ECO:0000256" key="5">
    <source>
        <dbReference type="ARBA" id="ARBA00023229"/>
    </source>
</evidence>
<feature type="binding site" evidence="7">
    <location>
        <position position="42"/>
    </location>
    <ligand>
        <name>a divalent metal cation</name>
        <dbReference type="ChEBI" id="CHEBI:60240"/>
    </ligand>
</feature>
<dbReference type="HAMAP" id="MF_00107">
    <property type="entry name" value="IspF"/>
    <property type="match status" value="1"/>
</dbReference>
<keyword evidence="6 7" id="KW-0456">Lyase</keyword>
<name>D1CCF0_THET1</name>
<comment type="pathway">
    <text evidence="2 7">Isoprenoid biosynthesis; isopentenyl diphosphate biosynthesis via DXP pathway; isopentenyl diphosphate from 1-deoxy-D-xylulose 5-phosphate: step 4/6.</text>
</comment>
<reference evidence="11" key="1">
    <citation type="journal article" date="2010" name="Stand. Genomic Sci.">
        <title>Complete genome sequence of 'Thermobaculum terrenum' type strain (YNP1).</title>
        <authorList>
            <person name="Kiss H."/>
            <person name="Cleland D."/>
            <person name="Lapidus A."/>
            <person name="Lucas S."/>
            <person name="Glavina Del Rio T."/>
            <person name="Nolan M."/>
            <person name="Tice H."/>
            <person name="Han C."/>
            <person name="Goodwin L."/>
            <person name="Pitluck S."/>
            <person name="Liolios K."/>
            <person name="Ivanova N."/>
            <person name="Mavromatis K."/>
            <person name="Ovchinnikova G."/>
            <person name="Pati A."/>
            <person name="Chen A."/>
            <person name="Palaniappan K."/>
            <person name="Land M."/>
            <person name="Hauser L."/>
            <person name="Chang Y."/>
            <person name="Jeffries C."/>
            <person name="Lu M."/>
            <person name="Brettin T."/>
            <person name="Detter J."/>
            <person name="Goker M."/>
            <person name="Tindall B."/>
            <person name="Beck B."/>
            <person name="McDermott T."/>
            <person name="Woyke T."/>
            <person name="Bristow J."/>
            <person name="Eisen J."/>
            <person name="Markowitz V."/>
            <person name="Hugenholtz P."/>
            <person name="Kyrpides N."/>
            <person name="Klenk H."/>
            <person name="Cheng J."/>
        </authorList>
    </citation>
    <scope>NUCLEOTIDE SEQUENCE [LARGE SCALE GENOMIC DNA]</scope>
    <source>
        <strain evidence="11">ATCC BAA-798 / YNP1</strain>
    </source>
</reference>
<feature type="domain" description="2-C-methyl-D-erythritol 2,4-cyclodiphosphate synthase" evidence="9">
    <location>
        <begin position="1"/>
        <end position="154"/>
    </location>
</feature>
<comment type="similarity">
    <text evidence="7 8">Belongs to the IspF family.</text>
</comment>
<feature type="binding site" evidence="7">
    <location>
        <begin position="8"/>
        <end position="10"/>
    </location>
    <ligand>
        <name>4-CDP-2-C-methyl-D-erythritol 2-phosphate</name>
        <dbReference type="ChEBI" id="CHEBI:57919"/>
    </ligand>
</feature>
<evidence type="ECO:0000256" key="4">
    <source>
        <dbReference type="ARBA" id="ARBA00022723"/>
    </source>
</evidence>
<dbReference type="RefSeq" id="WP_012875499.1">
    <property type="nucleotide sequence ID" value="NC_013525.1"/>
</dbReference>
<keyword evidence="11" id="KW-1185">Reference proteome</keyword>
<dbReference type="Pfam" id="PF02542">
    <property type="entry name" value="YgbB"/>
    <property type="match status" value="1"/>
</dbReference>
<evidence type="ECO:0000256" key="3">
    <source>
        <dbReference type="ARBA" id="ARBA00012579"/>
    </source>
</evidence>
<dbReference type="NCBIfam" id="TIGR00151">
    <property type="entry name" value="ispF"/>
    <property type="match status" value="1"/>
</dbReference>
<dbReference type="eggNOG" id="COG0245">
    <property type="taxonomic scope" value="Bacteria"/>
</dbReference>
<comment type="caution">
    <text evidence="7">Lacks conserved residue(s) required for the propagation of feature annotation.</text>
</comment>
<evidence type="ECO:0000256" key="8">
    <source>
        <dbReference type="RuleBase" id="RU004395"/>
    </source>
</evidence>
<feature type="site" description="Transition state stabilizer" evidence="7">
    <location>
        <position position="34"/>
    </location>
</feature>
<feature type="binding site" evidence="7">
    <location>
        <position position="142"/>
    </location>
    <ligand>
        <name>4-CDP-2-C-methyl-D-erythritol 2-phosphate</name>
        <dbReference type="ChEBI" id="CHEBI:57919"/>
    </ligand>
</feature>
<evidence type="ECO:0000256" key="7">
    <source>
        <dbReference type="HAMAP-Rule" id="MF_00107"/>
    </source>
</evidence>
<comment type="catalytic activity">
    <reaction evidence="1 7 8">
        <text>4-CDP-2-C-methyl-D-erythritol 2-phosphate = 2-C-methyl-D-erythritol 2,4-cyclic diphosphate + CMP</text>
        <dbReference type="Rhea" id="RHEA:23864"/>
        <dbReference type="ChEBI" id="CHEBI:57919"/>
        <dbReference type="ChEBI" id="CHEBI:58483"/>
        <dbReference type="ChEBI" id="CHEBI:60377"/>
        <dbReference type="EC" id="4.6.1.12"/>
    </reaction>
</comment>
<dbReference type="GO" id="GO:0046872">
    <property type="term" value="F:metal ion binding"/>
    <property type="evidence" value="ECO:0007669"/>
    <property type="project" value="UniProtKB-KW"/>
</dbReference>
<evidence type="ECO:0000256" key="2">
    <source>
        <dbReference type="ARBA" id="ARBA00004709"/>
    </source>
</evidence>
<dbReference type="CDD" id="cd00554">
    <property type="entry name" value="MECDP_synthase"/>
    <property type="match status" value="1"/>
</dbReference>
<dbReference type="SUPFAM" id="SSF69765">
    <property type="entry name" value="IpsF-like"/>
    <property type="match status" value="1"/>
</dbReference>
<comment type="function">
    <text evidence="7">Involved in the biosynthesis of isopentenyl diphosphate (IPP) and dimethylallyl diphosphate (DMAPP), two major building blocks of isoprenoid compounds. Catalyzes the conversion of 4-diphosphocytidyl-2-C-methyl-D-erythritol 2-phosphate (CDP-ME2P) to 2-C-methyl-D-erythritol 2,4-cyclodiphosphate (ME-CPP) with a corresponding release of cytidine 5-monophosphate (CMP).</text>
</comment>
<dbReference type="UniPathway" id="UPA00056">
    <property type="reaction ID" value="UER00095"/>
</dbReference>
<dbReference type="EC" id="4.6.1.12" evidence="3 7"/>
<dbReference type="InterPro" id="IPR003526">
    <property type="entry name" value="MECDP_synthase"/>
</dbReference>
<feature type="binding site" evidence="7">
    <location>
        <position position="8"/>
    </location>
    <ligand>
        <name>a divalent metal cation</name>
        <dbReference type="ChEBI" id="CHEBI:60240"/>
    </ligand>
</feature>
<keyword evidence="4 7" id="KW-0479">Metal-binding</keyword>
<dbReference type="PROSITE" id="PS01350">
    <property type="entry name" value="ISPF"/>
    <property type="match status" value="1"/>
</dbReference>
<sequence>MRSGIGFDAHRFVVGRKLVIGGVAIPHHMGLEGHSDADVLTHAIIDALLGAASMGDIGTLFSSDDPDLAGVDSTKLLAKVCEYVRGAGWDIDHVDSTIIAQAPRMSPYIGAMRDKISKVMEIPLTSVSIKATTTDGLGPWGREEGIAALAVCNISRKDE</sequence>
<evidence type="ECO:0000259" key="9">
    <source>
        <dbReference type="Pfam" id="PF02542"/>
    </source>
</evidence>
<dbReference type="InterPro" id="IPR036571">
    <property type="entry name" value="MECDP_synthase_sf"/>
</dbReference>
<dbReference type="Gene3D" id="3.30.1330.50">
    <property type="entry name" value="2-C-methyl-D-erythritol 2,4-cyclodiphosphate synthase"/>
    <property type="match status" value="1"/>
</dbReference>
<feature type="binding site" evidence="7">
    <location>
        <position position="10"/>
    </location>
    <ligand>
        <name>a divalent metal cation</name>
        <dbReference type="ChEBI" id="CHEBI:60240"/>
    </ligand>
</feature>
<organism evidence="10 11">
    <name type="scientific">Thermobaculum terrenum (strain ATCC BAA-798 / CCMEE 7001 / YNP1)</name>
    <dbReference type="NCBI Taxonomy" id="525904"/>
    <lineage>
        <taxon>Bacteria</taxon>
        <taxon>Bacillati</taxon>
        <taxon>Chloroflexota</taxon>
        <taxon>Chloroflexia</taxon>
        <taxon>Candidatus Thermobaculales</taxon>
        <taxon>Candidatus Thermobaculaceae</taxon>
        <taxon>Thermobaculum</taxon>
    </lineage>
</organism>
<dbReference type="KEGG" id="ttr:Tter_1559"/>
<evidence type="ECO:0000256" key="1">
    <source>
        <dbReference type="ARBA" id="ARBA00000200"/>
    </source>
</evidence>